<name>A0A6N8DRI8_RHOAC</name>
<proteinExistence type="predicted"/>
<accession>A0A6N8DRI8</accession>
<dbReference type="EMBL" id="WNKS01000010">
    <property type="protein sequence ID" value="MTV31793.1"/>
    <property type="molecule type" value="Genomic_DNA"/>
</dbReference>
<dbReference type="RefSeq" id="WP_155446468.1">
    <property type="nucleotide sequence ID" value="NZ_JAOQNR010000012.1"/>
</dbReference>
<protein>
    <submittedName>
        <fullName evidence="1">Uncharacterized protein</fullName>
    </submittedName>
</protein>
<comment type="caution">
    <text evidence="1">The sequence shown here is derived from an EMBL/GenBank/DDBJ whole genome shotgun (WGS) entry which is preliminary data.</text>
</comment>
<reference evidence="1 2" key="1">
    <citation type="submission" date="2019-11" db="EMBL/GenBank/DDBJ databases">
        <title>Whole-genome sequence of a Rhodoblastus acidophilus DSM 142.</title>
        <authorList>
            <person name="Kyndt J.A."/>
            <person name="Meyer T.E."/>
        </authorList>
    </citation>
    <scope>NUCLEOTIDE SEQUENCE [LARGE SCALE GENOMIC DNA]</scope>
    <source>
        <strain evidence="1 2">DSM 142</strain>
    </source>
</reference>
<dbReference type="AlphaFoldDB" id="A0A6N8DRI8"/>
<sequence length="70" mass="7718">MAKNWNEMTPSERIDALRGEMDGLAKTIAAAQDDLTGLLNRFIDLQAHQNSTYGLVKKVVTSVERIEANG</sequence>
<evidence type="ECO:0000313" key="2">
    <source>
        <dbReference type="Proteomes" id="UP000439113"/>
    </source>
</evidence>
<gene>
    <name evidence="1" type="ORF">GJ654_12430</name>
</gene>
<dbReference type="Proteomes" id="UP000439113">
    <property type="component" value="Unassembled WGS sequence"/>
</dbReference>
<evidence type="ECO:0000313" key="1">
    <source>
        <dbReference type="EMBL" id="MTV31793.1"/>
    </source>
</evidence>
<organism evidence="1 2">
    <name type="scientific">Rhodoblastus acidophilus</name>
    <name type="common">Rhodopseudomonas acidophila</name>
    <dbReference type="NCBI Taxonomy" id="1074"/>
    <lineage>
        <taxon>Bacteria</taxon>
        <taxon>Pseudomonadati</taxon>
        <taxon>Pseudomonadota</taxon>
        <taxon>Alphaproteobacteria</taxon>
        <taxon>Hyphomicrobiales</taxon>
        <taxon>Rhodoblastaceae</taxon>
        <taxon>Rhodoblastus</taxon>
    </lineage>
</organism>
<dbReference type="OrthoDB" id="9922489at2"/>